<sequence length="62" mass="5970">MIGMMIIAPELDAGAFSGICGGAAMTSGDVPGAGGVLRAGRETVLVATGTSLPSTYRGLVSG</sequence>
<name>A0ABU2M5W9_9ACTN</name>
<dbReference type="Proteomes" id="UP001183390">
    <property type="component" value="Unassembled WGS sequence"/>
</dbReference>
<dbReference type="EMBL" id="JAVREP010000003">
    <property type="protein sequence ID" value="MDT0328049.1"/>
    <property type="molecule type" value="Genomic_DNA"/>
</dbReference>
<reference evidence="2" key="1">
    <citation type="submission" date="2023-07" db="EMBL/GenBank/DDBJ databases">
        <title>30 novel species of actinomycetes from the DSMZ collection.</title>
        <authorList>
            <person name="Nouioui I."/>
        </authorList>
    </citation>
    <scope>NUCLEOTIDE SEQUENCE [LARGE SCALE GENOMIC DNA]</scope>
    <source>
        <strain evidence="2">DSM 44743</strain>
    </source>
</reference>
<protein>
    <submittedName>
        <fullName evidence="1">Uncharacterized protein</fullName>
    </submittedName>
</protein>
<keyword evidence="2" id="KW-1185">Reference proteome</keyword>
<comment type="caution">
    <text evidence="1">The sequence shown here is derived from an EMBL/GenBank/DDBJ whole genome shotgun (WGS) entry which is preliminary data.</text>
</comment>
<dbReference type="RefSeq" id="WP_311510793.1">
    <property type="nucleotide sequence ID" value="NZ_JAVREP010000003.1"/>
</dbReference>
<gene>
    <name evidence="1" type="ORF">RM479_06445</name>
</gene>
<evidence type="ECO:0000313" key="2">
    <source>
        <dbReference type="Proteomes" id="UP001183390"/>
    </source>
</evidence>
<accession>A0ABU2M5W9</accession>
<organism evidence="1 2">
    <name type="scientific">Nocardiopsis lambiniae</name>
    <dbReference type="NCBI Taxonomy" id="3075539"/>
    <lineage>
        <taxon>Bacteria</taxon>
        <taxon>Bacillati</taxon>
        <taxon>Actinomycetota</taxon>
        <taxon>Actinomycetes</taxon>
        <taxon>Streptosporangiales</taxon>
        <taxon>Nocardiopsidaceae</taxon>
        <taxon>Nocardiopsis</taxon>
    </lineage>
</organism>
<proteinExistence type="predicted"/>
<evidence type="ECO:0000313" key="1">
    <source>
        <dbReference type="EMBL" id="MDT0328049.1"/>
    </source>
</evidence>